<name>A0AAJ4A549_9BACT</name>
<proteinExistence type="predicted"/>
<accession>A0AAJ4A549</accession>
<protein>
    <submittedName>
        <fullName evidence="1">Uncharacterized protein</fullName>
    </submittedName>
</protein>
<dbReference type="EMBL" id="CP041166">
    <property type="protein sequence ID" value="QFR44084.1"/>
    <property type="molecule type" value="Genomic_DNA"/>
</dbReference>
<evidence type="ECO:0000313" key="1">
    <source>
        <dbReference type="EMBL" id="QFR44084.1"/>
    </source>
</evidence>
<evidence type="ECO:0000313" key="2">
    <source>
        <dbReference type="Proteomes" id="UP000326061"/>
    </source>
</evidence>
<dbReference type="AlphaFoldDB" id="A0AAJ4A549"/>
<dbReference type="RefSeq" id="WP_152300144.1">
    <property type="nucleotide sequence ID" value="NZ_CP041166.1"/>
</dbReference>
<keyword evidence="2" id="KW-1185">Reference proteome</keyword>
<organism evidence="1 2">
    <name type="scientific">Sulfurimonas xiamenensis</name>
    <dbReference type="NCBI Taxonomy" id="2590021"/>
    <lineage>
        <taxon>Bacteria</taxon>
        <taxon>Pseudomonadati</taxon>
        <taxon>Campylobacterota</taxon>
        <taxon>Epsilonproteobacteria</taxon>
        <taxon>Campylobacterales</taxon>
        <taxon>Sulfurimonadaceae</taxon>
        <taxon>Sulfurimonas</taxon>
    </lineage>
</organism>
<gene>
    <name evidence="1" type="ORF">FJR47_09195</name>
</gene>
<sequence length="156" mass="18233">MNKFLLFITIIVSIVNAEVIEIQSCVDKFYEFNYETPDGNKIEIPKQTTLIIATFEKDMGVLVNEYLQSQNQAYLLKHNLVFIADLSTIPAFFRKMFILPKFKKYRHHIYMTFNSKFKKTVPNEEGKVTFFRIENAKIADISYASTQEELKAAIEK</sequence>
<dbReference type="KEGG" id="suln:FJR47_09195"/>
<reference evidence="2" key="1">
    <citation type="submission" date="2019-06" db="EMBL/GenBank/DDBJ databases">
        <title>Sulfurimonas gotlandica sp. nov., a chemoautotrophic and psychrotolerant epsilonproteobacterium isolated from a pelagic redoxcline, and an emended description of the genus Sulfurimonas.</title>
        <authorList>
            <person name="Wang S."/>
            <person name="Jiang L."/>
            <person name="Shao Z."/>
        </authorList>
    </citation>
    <scope>NUCLEOTIDE SEQUENCE [LARGE SCALE GENOMIC DNA]</scope>
    <source>
        <strain evidence="2">1-1N</strain>
    </source>
</reference>
<dbReference type="Proteomes" id="UP000326061">
    <property type="component" value="Chromosome"/>
</dbReference>